<dbReference type="Pfam" id="PF17762">
    <property type="entry name" value="HTH_ParB"/>
    <property type="match status" value="1"/>
</dbReference>
<dbReference type="Pfam" id="PF02195">
    <property type="entry name" value="ParB_N"/>
    <property type="match status" value="1"/>
</dbReference>
<evidence type="ECO:0000313" key="5">
    <source>
        <dbReference type="EMBL" id="MFC7344875.1"/>
    </source>
</evidence>
<dbReference type="PANTHER" id="PTHR33375:SF1">
    <property type="entry name" value="CHROMOSOME-PARTITIONING PROTEIN PARB-RELATED"/>
    <property type="match status" value="1"/>
</dbReference>
<dbReference type="EMBL" id="JBHTCJ010000021">
    <property type="protein sequence ID" value="MFC7344875.1"/>
    <property type="molecule type" value="Genomic_DNA"/>
</dbReference>
<accession>A0ABW2LTC3</accession>
<feature type="compositionally biased region" description="Basic and acidic residues" evidence="3">
    <location>
        <begin position="389"/>
        <end position="417"/>
    </location>
</feature>
<reference evidence="6" key="1">
    <citation type="journal article" date="2019" name="Int. J. Syst. Evol. Microbiol.">
        <title>The Global Catalogue of Microorganisms (GCM) 10K type strain sequencing project: providing services to taxonomists for standard genome sequencing and annotation.</title>
        <authorList>
            <consortium name="The Broad Institute Genomics Platform"/>
            <consortium name="The Broad Institute Genome Sequencing Center for Infectious Disease"/>
            <person name="Wu L."/>
            <person name="Ma J."/>
        </authorList>
    </citation>
    <scope>NUCLEOTIDE SEQUENCE [LARGE SCALE GENOMIC DNA]</scope>
    <source>
        <strain evidence="6">WLHS5</strain>
    </source>
</reference>
<evidence type="ECO:0000313" key="6">
    <source>
        <dbReference type="Proteomes" id="UP001596504"/>
    </source>
</evidence>
<dbReference type="InterPro" id="IPR050336">
    <property type="entry name" value="Chromosome_partition/occlusion"/>
</dbReference>
<dbReference type="InterPro" id="IPR004437">
    <property type="entry name" value="ParB/RepB/Spo0J"/>
</dbReference>
<dbReference type="InterPro" id="IPR041468">
    <property type="entry name" value="HTH_ParB/Spo0J"/>
</dbReference>
<dbReference type="InterPro" id="IPR003115">
    <property type="entry name" value="ParB_N"/>
</dbReference>
<feature type="region of interest" description="Disordered" evidence="3">
    <location>
        <begin position="1"/>
        <end position="53"/>
    </location>
</feature>
<dbReference type="PANTHER" id="PTHR33375">
    <property type="entry name" value="CHROMOSOME-PARTITIONING PROTEIN PARB-RELATED"/>
    <property type="match status" value="1"/>
</dbReference>
<dbReference type="SUPFAM" id="SSF110849">
    <property type="entry name" value="ParB/Sulfiredoxin"/>
    <property type="match status" value="1"/>
</dbReference>
<dbReference type="Gene3D" id="1.10.10.2830">
    <property type="match status" value="1"/>
</dbReference>
<organism evidence="5 6">
    <name type="scientific">Saccharopolyspora griseoalba</name>
    <dbReference type="NCBI Taxonomy" id="1431848"/>
    <lineage>
        <taxon>Bacteria</taxon>
        <taxon>Bacillati</taxon>
        <taxon>Actinomycetota</taxon>
        <taxon>Actinomycetes</taxon>
        <taxon>Pseudonocardiales</taxon>
        <taxon>Pseudonocardiaceae</taxon>
        <taxon>Saccharopolyspora</taxon>
    </lineage>
</organism>
<dbReference type="Proteomes" id="UP001596504">
    <property type="component" value="Unassembled WGS sequence"/>
</dbReference>
<keyword evidence="2" id="KW-0159">Chromosome partition</keyword>
<feature type="compositionally biased region" description="Low complexity" evidence="3">
    <location>
        <begin position="9"/>
        <end position="39"/>
    </location>
</feature>
<evidence type="ECO:0000256" key="1">
    <source>
        <dbReference type="ARBA" id="ARBA00006295"/>
    </source>
</evidence>
<dbReference type="SMART" id="SM00470">
    <property type="entry name" value="ParB"/>
    <property type="match status" value="1"/>
</dbReference>
<comment type="caution">
    <text evidence="5">The sequence shown here is derived from an EMBL/GenBank/DDBJ whole genome shotgun (WGS) entry which is preliminary data.</text>
</comment>
<proteinExistence type="inferred from homology"/>
<dbReference type="Gene3D" id="3.90.1530.10">
    <property type="entry name" value="Conserved hypothetical protein from pyrococcus furiosus pfu- 392566-001, ParB domain"/>
    <property type="match status" value="1"/>
</dbReference>
<sequence>MPRPKSGKRTSAASAAAQAHVTNATPAPAPVAAPQFAAPGTNRTGTDSSNGNGTLLSAVAGLKKVEEEVRTAPDQFEVEQISIDDIAPNPFNPQHRNIETDDEIVASIREVGVLEPVILVDRSQIDPSIEIEGTGSKVLLAGARRRAGSKKAGRTTVPAITRNEFASRRSMLEIVLIENLHRLNLSPIEEAERYQLLRQDGASLEDIRQAVGYSVGHISKRLKLLGLTDLAKTALNEGTISTTGALKLIDKLSSNPDRLDAAVQAATNADGQQSTALSAAIERHTAEIEAEQRAEKLRLDLERAGIAEINPSEQWGDDAWQHRIDASTLAEAQNVEKLAGAAIDNGRLYFYAEDPSAPEAEPAAEETATKPDSEPAAHDGGEFSAGKSTDQKAETTEADTKPEPSAEDRRKLQDHSDAAAQRADACRRLMDKFAEFRDSKRRELTDILADGVLAGHVTPSTLKNSLTEELYGRRITESDLADIIRTQRGEAHRLALAGTLAALLEQAGKHKYATTKWPAHIQHFVQRLVDLGYHTLSEHEHTLMD</sequence>
<name>A0ABW2LTC3_9PSEU</name>
<feature type="compositionally biased region" description="Polar residues" evidence="3">
    <location>
        <begin position="41"/>
        <end position="53"/>
    </location>
</feature>
<dbReference type="NCBIfam" id="TIGR00180">
    <property type="entry name" value="parB_part"/>
    <property type="match status" value="1"/>
</dbReference>
<dbReference type="InterPro" id="IPR036086">
    <property type="entry name" value="ParB/Sulfiredoxin_sf"/>
</dbReference>
<evidence type="ECO:0000256" key="3">
    <source>
        <dbReference type="SAM" id="MobiDB-lite"/>
    </source>
</evidence>
<evidence type="ECO:0000259" key="4">
    <source>
        <dbReference type="SMART" id="SM00470"/>
    </source>
</evidence>
<feature type="compositionally biased region" description="Basic and acidic residues" evidence="3">
    <location>
        <begin position="367"/>
        <end position="381"/>
    </location>
</feature>
<evidence type="ECO:0000256" key="2">
    <source>
        <dbReference type="ARBA" id="ARBA00022829"/>
    </source>
</evidence>
<keyword evidence="6" id="KW-1185">Reference proteome</keyword>
<comment type="similarity">
    <text evidence="1">Belongs to the ParB family.</text>
</comment>
<dbReference type="RefSeq" id="WP_380673092.1">
    <property type="nucleotide sequence ID" value="NZ_JBHTCJ010000021.1"/>
</dbReference>
<feature type="region of interest" description="Disordered" evidence="3">
    <location>
        <begin position="356"/>
        <end position="420"/>
    </location>
</feature>
<feature type="domain" description="ParB-like N-terminal" evidence="4">
    <location>
        <begin position="79"/>
        <end position="180"/>
    </location>
</feature>
<dbReference type="SUPFAM" id="SSF109709">
    <property type="entry name" value="KorB DNA-binding domain-like"/>
    <property type="match status" value="1"/>
</dbReference>
<protein>
    <submittedName>
        <fullName evidence="5">ParB/RepB/Spo0J family partition protein</fullName>
    </submittedName>
</protein>
<gene>
    <name evidence="5" type="ORF">ACFQRI_25985</name>
</gene>